<gene>
    <name evidence="3" type="ORF">CHLNCDRAFT_145617</name>
</gene>
<dbReference type="InterPro" id="IPR012334">
    <property type="entry name" value="Pectin_lyas_fold"/>
</dbReference>
<organism evidence="4">
    <name type="scientific">Chlorella variabilis</name>
    <name type="common">Green alga</name>
    <dbReference type="NCBI Taxonomy" id="554065"/>
    <lineage>
        <taxon>Eukaryota</taxon>
        <taxon>Viridiplantae</taxon>
        <taxon>Chlorophyta</taxon>
        <taxon>core chlorophytes</taxon>
        <taxon>Trebouxiophyceae</taxon>
        <taxon>Chlorellales</taxon>
        <taxon>Chlorellaceae</taxon>
        <taxon>Chlorella clade</taxon>
        <taxon>Chlorella</taxon>
    </lineage>
</organism>
<dbReference type="InterPro" id="IPR029071">
    <property type="entry name" value="Ubiquitin-like_domsf"/>
</dbReference>
<accession>E1ZDV2</accession>
<reference evidence="3 4" key="1">
    <citation type="journal article" date="2010" name="Plant Cell">
        <title>The Chlorella variabilis NC64A genome reveals adaptation to photosymbiosis, coevolution with viruses, and cryptic sex.</title>
        <authorList>
            <person name="Blanc G."/>
            <person name="Duncan G."/>
            <person name="Agarkova I."/>
            <person name="Borodovsky M."/>
            <person name="Gurnon J."/>
            <person name="Kuo A."/>
            <person name="Lindquist E."/>
            <person name="Lucas S."/>
            <person name="Pangilinan J."/>
            <person name="Polle J."/>
            <person name="Salamov A."/>
            <person name="Terry A."/>
            <person name="Yamada T."/>
            <person name="Dunigan D.D."/>
            <person name="Grigoriev I.V."/>
            <person name="Claverie J.M."/>
            <person name="Van Etten J.L."/>
        </authorList>
    </citation>
    <scope>NUCLEOTIDE SEQUENCE [LARGE SCALE GENOMIC DNA]</scope>
    <source>
        <strain evidence="3 4">NC64A</strain>
    </source>
</reference>
<dbReference type="Gene3D" id="2.160.20.10">
    <property type="entry name" value="Single-stranded right-handed beta-helix, Pectin lyase-like"/>
    <property type="match status" value="1"/>
</dbReference>
<evidence type="ECO:0000313" key="4">
    <source>
        <dbReference type="Proteomes" id="UP000008141"/>
    </source>
</evidence>
<evidence type="ECO:0000256" key="1">
    <source>
        <dbReference type="SAM" id="SignalP"/>
    </source>
</evidence>
<dbReference type="SUPFAM" id="SSF51126">
    <property type="entry name" value="Pectin lyase-like"/>
    <property type="match status" value="1"/>
</dbReference>
<dbReference type="PANTHER" id="PTHR13169">
    <property type="entry name" value="UBIQUITIN-LIKE PROTEIN 3 HCG-1 PROTEIN"/>
    <property type="match status" value="1"/>
</dbReference>
<feature type="domain" description="UBL3-like ubiquitin" evidence="2">
    <location>
        <begin position="581"/>
        <end position="648"/>
    </location>
</feature>
<dbReference type="EMBL" id="GL433843">
    <property type="protein sequence ID" value="EFN55922.1"/>
    <property type="molecule type" value="Genomic_DNA"/>
</dbReference>
<dbReference type="Proteomes" id="UP000008141">
    <property type="component" value="Unassembled WGS sequence"/>
</dbReference>
<feature type="signal peptide" evidence="1">
    <location>
        <begin position="1"/>
        <end position="24"/>
    </location>
</feature>
<feature type="chain" id="PRO_5003155851" description="UBL3-like ubiquitin domain-containing protein" evidence="1">
    <location>
        <begin position="25"/>
        <end position="651"/>
    </location>
</feature>
<dbReference type="PANTHER" id="PTHR13169:SF0">
    <property type="entry name" value="UBIQUITIN-LIKE PROTEIN 3"/>
    <property type="match status" value="1"/>
</dbReference>
<dbReference type="Gene3D" id="3.10.20.90">
    <property type="entry name" value="Phosphatidylinositol 3-kinase Catalytic Subunit, Chain A, domain 1"/>
    <property type="match status" value="1"/>
</dbReference>
<name>E1ZDV2_CHLVA</name>
<dbReference type="RefSeq" id="XP_005848024.1">
    <property type="nucleotide sequence ID" value="XM_005847962.1"/>
</dbReference>
<dbReference type="Pfam" id="PF13881">
    <property type="entry name" value="Rad60-SLD_2"/>
    <property type="match status" value="1"/>
</dbReference>
<evidence type="ECO:0000313" key="3">
    <source>
        <dbReference type="EMBL" id="EFN55922.1"/>
    </source>
</evidence>
<sequence>MQQAPSVVLAAVVLAAAAFNQLSAVDSLPSRARGLMAYLAGSEHAGAGSSMPLHSRWWPAAAAGTRGPPAALYSRLWGVMGESWTADGPIPDFSFAGYRGGTEPIPGPPLTRNFRQFKRGHKGRSSTEALEAMVAWANKQPPDAGWVVLYMPVGTFTIERPITITRPKTVLRGAGRTKTTLYLPNSLAGAADGKKGAVPMPAAWINVEGGWEERQLARVVAAAPRGASTLQVDDPSGLKAGQLVTLVYEGDSNGSNGGGGDGESMQEAGEGAVRFTSRVLAVTNHEVTLERPLPLAVRPELEPVLVRRTAAAHDVGIERLSLRFKWQPYAGHAAGEKQGAGRTGVRLSGAADCWVSDVGVVNGDEGVAVEGSERVTVRLLDVSATKPRHGGPERAEGHWGVRVGGGSADILVTDFLVHTRMVHGVGVRGAARLCVFERGFLTEGNLELHSPAASQILFTDVHVGDTPGGFASASPPSSRPNTGLPARTVFWNVRSYGGTHLPPRHSDDGGGGGGSCGYGSELTFVGVKFELAAGSSTPCQGWHYEPGPITPPNLAWAQRVRRRSQQAQAAAGGEEGPLAAERPASVAEIKLICAGKFLENNVVLGSLRHVFGEPGSDTIVTMHVVLRPPQLAKVSGPKQQEQQSKGCCVIS</sequence>
<dbReference type="InterPro" id="IPR039540">
    <property type="entry name" value="UBL3-like_ubiquitin_dom"/>
</dbReference>
<proteinExistence type="predicted"/>
<dbReference type="InParanoid" id="E1ZDV2"/>
<dbReference type="InterPro" id="IPR040015">
    <property type="entry name" value="UBL3-like"/>
</dbReference>
<dbReference type="GeneID" id="17355446"/>
<keyword evidence="4" id="KW-1185">Reference proteome</keyword>
<protein>
    <recommendedName>
        <fullName evidence="2">UBL3-like ubiquitin domain-containing protein</fullName>
    </recommendedName>
</protein>
<keyword evidence="1" id="KW-0732">Signal</keyword>
<dbReference type="InterPro" id="IPR011050">
    <property type="entry name" value="Pectin_lyase_fold/virulence"/>
</dbReference>
<dbReference type="OrthoDB" id="508975at2759"/>
<dbReference type="eggNOG" id="ENOG502R8Q7">
    <property type="taxonomic scope" value="Eukaryota"/>
</dbReference>
<dbReference type="SUPFAM" id="SSF54236">
    <property type="entry name" value="Ubiquitin-like"/>
    <property type="match status" value="1"/>
</dbReference>
<dbReference type="AlphaFoldDB" id="E1ZDV2"/>
<evidence type="ECO:0000259" key="2">
    <source>
        <dbReference type="Pfam" id="PF13881"/>
    </source>
</evidence>
<dbReference type="KEGG" id="cvr:CHLNCDRAFT_145617"/>